<comment type="cofactor">
    <cofactor evidence="1 5">
        <name>FAD</name>
        <dbReference type="ChEBI" id="CHEBI:57692"/>
    </cofactor>
</comment>
<dbReference type="Pfam" id="PF00441">
    <property type="entry name" value="Acyl-CoA_dh_1"/>
    <property type="match status" value="1"/>
</dbReference>
<evidence type="ECO:0000256" key="5">
    <source>
        <dbReference type="RuleBase" id="RU362125"/>
    </source>
</evidence>
<dbReference type="SUPFAM" id="SSF56645">
    <property type="entry name" value="Acyl-CoA dehydrogenase NM domain-like"/>
    <property type="match status" value="1"/>
</dbReference>
<keyword evidence="5" id="KW-0560">Oxidoreductase</keyword>
<dbReference type="PROSITE" id="PS00073">
    <property type="entry name" value="ACYL_COA_DH_2"/>
    <property type="match status" value="1"/>
</dbReference>
<dbReference type="InterPro" id="IPR006091">
    <property type="entry name" value="Acyl-CoA_Oxase/DH_mid-dom"/>
</dbReference>
<dbReference type="PROSITE" id="PS00072">
    <property type="entry name" value="ACYL_COA_DH_1"/>
    <property type="match status" value="1"/>
</dbReference>
<feature type="domain" description="Acyl-CoA dehydrogenase/oxidase N-terminal" evidence="8">
    <location>
        <begin position="7"/>
        <end position="117"/>
    </location>
</feature>
<dbReference type="Pfam" id="PF02771">
    <property type="entry name" value="Acyl-CoA_dh_N"/>
    <property type="match status" value="1"/>
</dbReference>
<feature type="domain" description="Acyl-CoA oxidase/dehydrogenase middle" evidence="7">
    <location>
        <begin position="124"/>
        <end position="219"/>
    </location>
</feature>
<comment type="similarity">
    <text evidence="2 5">Belongs to the acyl-CoA dehydrogenase family.</text>
</comment>
<dbReference type="PIRSF" id="PIRSF016578">
    <property type="entry name" value="HsaA"/>
    <property type="match status" value="1"/>
</dbReference>
<dbReference type="Pfam" id="PF02770">
    <property type="entry name" value="Acyl-CoA_dh_M"/>
    <property type="match status" value="1"/>
</dbReference>
<keyword evidence="10" id="KW-1185">Reference proteome</keyword>
<dbReference type="RefSeq" id="WP_320940843.1">
    <property type="nucleotide sequence ID" value="NZ_BAABEU010000010.1"/>
</dbReference>
<evidence type="ECO:0000259" key="6">
    <source>
        <dbReference type="Pfam" id="PF00441"/>
    </source>
</evidence>
<evidence type="ECO:0000313" key="10">
    <source>
        <dbReference type="Proteomes" id="UP001323798"/>
    </source>
</evidence>
<evidence type="ECO:0000259" key="7">
    <source>
        <dbReference type="Pfam" id="PF02770"/>
    </source>
</evidence>
<evidence type="ECO:0000313" key="9">
    <source>
        <dbReference type="EMBL" id="WPR88121.1"/>
    </source>
</evidence>
<dbReference type="Gene3D" id="1.20.140.10">
    <property type="entry name" value="Butyryl-CoA Dehydrogenase, subunit A, domain 3"/>
    <property type="match status" value="1"/>
</dbReference>
<protein>
    <submittedName>
        <fullName evidence="9">Acyl-CoA dehydrogenase family protein</fullName>
    </submittedName>
</protein>
<name>A0ABZ0SGB8_9MICO</name>
<keyword evidence="4 5" id="KW-0274">FAD</keyword>
<keyword evidence="3 5" id="KW-0285">Flavoprotein</keyword>
<dbReference type="Gene3D" id="2.40.110.10">
    <property type="entry name" value="Butyryl-CoA Dehydrogenase, subunit A, domain 2"/>
    <property type="match status" value="1"/>
</dbReference>
<dbReference type="InterPro" id="IPR046373">
    <property type="entry name" value="Acyl-CoA_Oxase/DH_mid-dom_sf"/>
</dbReference>
<dbReference type="Gene3D" id="1.10.540.10">
    <property type="entry name" value="Acyl-CoA dehydrogenase/oxidase, N-terminal domain"/>
    <property type="match status" value="1"/>
</dbReference>
<evidence type="ECO:0000259" key="8">
    <source>
        <dbReference type="Pfam" id="PF02771"/>
    </source>
</evidence>
<feature type="domain" description="Acyl-CoA dehydrogenase/oxidase C-terminal" evidence="6">
    <location>
        <begin position="232"/>
        <end position="380"/>
    </location>
</feature>
<evidence type="ECO:0000256" key="3">
    <source>
        <dbReference type="ARBA" id="ARBA00022630"/>
    </source>
</evidence>
<dbReference type="SUPFAM" id="SSF47203">
    <property type="entry name" value="Acyl-CoA dehydrogenase C-terminal domain-like"/>
    <property type="match status" value="1"/>
</dbReference>
<reference evidence="9 10" key="1">
    <citation type="submission" date="2023-11" db="EMBL/GenBank/DDBJ databases">
        <title>Genome sequence of Microbacterium rhizosphaerae KACC 19337.</title>
        <authorList>
            <person name="Choi H."/>
            <person name="Kim S."/>
            <person name="Kim Y."/>
            <person name="Kwon S.-W."/>
            <person name="Heo J."/>
        </authorList>
    </citation>
    <scope>NUCLEOTIDE SEQUENCE [LARGE SCALE GENOMIC DNA]</scope>
    <source>
        <strain evidence="9 10">KACC 19337</strain>
    </source>
</reference>
<dbReference type="EMBL" id="CP139368">
    <property type="protein sequence ID" value="WPR88121.1"/>
    <property type="molecule type" value="Genomic_DNA"/>
</dbReference>
<proteinExistence type="inferred from homology"/>
<dbReference type="Proteomes" id="UP001323798">
    <property type="component" value="Chromosome"/>
</dbReference>
<organism evidence="9 10">
    <name type="scientific">Microbacterium rhizosphaerae</name>
    <dbReference type="NCBI Taxonomy" id="1678237"/>
    <lineage>
        <taxon>Bacteria</taxon>
        <taxon>Bacillati</taxon>
        <taxon>Actinomycetota</taxon>
        <taxon>Actinomycetes</taxon>
        <taxon>Micrococcales</taxon>
        <taxon>Microbacteriaceae</taxon>
        <taxon>Microbacterium</taxon>
    </lineage>
</organism>
<evidence type="ECO:0000256" key="4">
    <source>
        <dbReference type="ARBA" id="ARBA00022827"/>
    </source>
</evidence>
<evidence type="ECO:0000256" key="1">
    <source>
        <dbReference type="ARBA" id="ARBA00001974"/>
    </source>
</evidence>
<dbReference type="PANTHER" id="PTHR43884">
    <property type="entry name" value="ACYL-COA DEHYDROGENASE"/>
    <property type="match status" value="1"/>
</dbReference>
<evidence type="ECO:0000256" key="2">
    <source>
        <dbReference type="ARBA" id="ARBA00009347"/>
    </source>
</evidence>
<gene>
    <name evidence="9" type="ORF">SM116_10025</name>
</gene>
<dbReference type="InterPro" id="IPR036250">
    <property type="entry name" value="AcylCo_DH-like_C"/>
</dbReference>
<dbReference type="InterPro" id="IPR009100">
    <property type="entry name" value="AcylCoA_DH/oxidase_NM_dom_sf"/>
</dbReference>
<dbReference type="InterPro" id="IPR013786">
    <property type="entry name" value="AcylCoA_DH/ox_N"/>
</dbReference>
<dbReference type="InterPro" id="IPR006089">
    <property type="entry name" value="Acyl-CoA_DH_CS"/>
</dbReference>
<dbReference type="InterPro" id="IPR009075">
    <property type="entry name" value="AcylCo_DH/oxidase_C"/>
</dbReference>
<dbReference type="InterPro" id="IPR037069">
    <property type="entry name" value="AcylCoA_DH/ox_N_sf"/>
</dbReference>
<accession>A0ABZ0SGB8</accession>
<sequence length="383" mass="40966">MIDSTLTDDEQELAGLVREFADEVVAPRSYQADRDHELPLDIVAQMGELGLFGLPFPEEVGGQGGDFFALCLAIEGLARVDQSIAITLEAATCLGAMPVYMFGTDAQKAEHLPDLLSARALAGFGLTEPEAGSDAGATRTTARRDGAEWVVNGTKQFITNSGTAITRFVTVTAVTGESGGRKQISTIIVPNGTPGFTVEPAYDKVGWHASDTHPLTFSDARVPEENLLGQEGRGFANFLQTLDEGRIAIAALSTGAAEGCLEEALAYSQSRTVFGSSLSTRQHVQFLLARMQARVHNARLAWHHAARLRDNGRPFKTEAAIAKLTASDAAMDNARDATQLFGGNGFMNEFLVARHYRDSKILEIGEGTSEVQLLVIARALGVA</sequence>
<dbReference type="PANTHER" id="PTHR43884:SF12">
    <property type="entry name" value="ISOVALERYL-COA DEHYDROGENASE, MITOCHONDRIAL-RELATED"/>
    <property type="match status" value="1"/>
</dbReference>